<gene>
    <name evidence="1" type="ORF">D5R97_03385</name>
</gene>
<proteinExistence type="predicted"/>
<reference evidence="1 2" key="1">
    <citation type="submission" date="2018-08" db="EMBL/GenBank/DDBJ databases">
        <title>The metabolism and importance of syntrophic acetate oxidation coupled to methane or sulfide production in haloalkaline environments.</title>
        <authorList>
            <person name="Timmers P.H.A."/>
            <person name="Vavourakis C.D."/>
            <person name="Sorokin D.Y."/>
            <person name="Sinninghe Damste J.S."/>
            <person name="Muyzer G."/>
            <person name="Stams A.J.M."/>
            <person name="Plugge C.M."/>
        </authorList>
    </citation>
    <scope>NUCLEOTIDE SEQUENCE [LARGE SCALE GENOMIC DNA]</scope>
    <source>
        <strain evidence="1">MSAO_Bac1</strain>
    </source>
</reference>
<evidence type="ECO:0008006" key="3">
    <source>
        <dbReference type="Google" id="ProtNLM"/>
    </source>
</evidence>
<dbReference type="Proteomes" id="UP000285138">
    <property type="component" value="Unassembled WGS sequence"/>
</dbReference>
<protein>
    <recommendedName>
        <fullName evidence="3">MerR family transcriptional regulator</fullName>
    </recommendedName>
</protein>
<dbReference type="Gene3D" id="1.10.1660.10">
    <property type="match status" value="1"/>
</dbReference>
<dbReference type="Pfam" id="PF13591">
    <property type="entry name" value="MerR_2"/>
    <property type="match status" value="1"/>
</dbReference>
<evidence type="ECO:0000313" key="2">
    <source>
        <dbReference type="Proteomes" id="UP000285138"/>
    </source>
</evidence>
<dbReference type="EMBL" id="QZAA01000097">
    <property type="protein sequence ID" value="RQD76938.1"/>
    <property type="molecule type" value="Genomic_DNA"/>
</dbReference>
<comment type="caution">
    <text evidence="1">The sequence shown here is derived from an EMBL/GenBank/DDBJ whole genome shotgun (WGS) entry which is preliminary data.</text>
</comment>
<name>A0A424YGB5_9FIRM</name>
<organism evidence="1 2">
    <name type="scientific">Candidatus Syntrophonatronum acetioxidans</name>
    <dbReference type="NCBI Taxonomy" id="1795816"/>
    <lineage>
        <taxon>Bacteria</taxon>
        <taxon>Bacillati</taxon>
        <taxon>Bacillota</taxon>
        <taxon>Clostridia</taxon>
        <taxon>Eubacteriales</taxon>
        <taxon>Syntrophomonadaceae</taxon>
        <taxon>Candidatus Syntrophonatronum</taxon>
    </lineage>
</organism>
<dbReference type="AlphaFoldDB" id="A0A424YGB5"/>
<accession>A0A424YGB5</accession>
<evidence type="ECO:0000313" key="1">
    <source>
        <dbReference type="EMBL" id="RQD76938.1"/>
    </source>
</evidence>
<sequence length="99" mass="11581">MKKYQLDFYCFEAITVEEGPRWINISSLNLPRDLLIKMDHLGIIEIKEDSLRSDQIPRIYKALRLQKTLGVNLAGAAVILDLVEEVERLKEEVERLKKR</sequence>